<reference evidence="2" key="1">
    <citation type="submission" date="2020-09" db="EMBL/GenBank/DDBJ databases">
        <title>Bosea spartocytisi sp. nov. a root nodule endophyte of Spartocytisus supranubius in the high mountain ecosystem fo the Teide National Park (Canary Islands, Spain).</title>
        <authorList>
            <person name="Pulido-Suarez L."/>
            <person name="Peix A."/>
            <person name="Igual J.M."/>
            <person name="Socas-Perez N."/>
            <person name="Velazquez E."/>
            <person name="Flores-Felix J.D."/>
            <person name="Leon-Barrios M."/>
        </authorList>
    </citation>
    <scope>NUCLEOTIDE SEQUENCE</scope>
    <source>
        <strain evidence="2">SSUT16</strain>
    </source>
</reference>
<protein>
    <submittedName>
        <fullName evidence="2">DUF1345 domain-containing protein</fullName>
    </submittedName>
</protein>
<keyword evidence="1" id="KW-0812">Transmembrane</keyword>
<feature type="transmembrane region" description="Helical" evidence="1">
    <location>
        <begin position="188"/>
        <end position="211"/>
    </location>
</feature>
<dbReference type="EMBL" id="JACXWY010000012">
    <property type="protein sequence ID" value="MBD3847675.1"/>
    <property type="molecule type" value="Genomic_DNA"/>
</dbReference>
<dbReference type="InterPro" id="IPR009781">
    <property type="entry name" value="DUF1345"/>
</dbReference>
<feature type="transmembrane region" description="Helical" evidence="1">
    <location>
        <begin position="112"/>
        <end position="135"/>
    </location>
</feature>
<organism evidence="2 3">
    <name type="scientific">Bosea spartocytisi</name>
    <dbReference type="NCBI Taxonomy" id="2773451"/>
    <lineage>
        <taxon>Bacteria</taxon>
        <taxon>Pseudomonadati</taxon>
        <taxon>Pseudomonadota</taxon>
        <taxon>Alphaproteobacteria</taxon>
        <taxon>Hyphomicrobiales</taxon>
        <taxon>Boseaceae</taxon>
        <taxon>Bosea</taxon>
    </lineage>
</organism>
<keyword evidence="3" id="KW-1185">Reference proteome</keyword>
<gene>
    <name evidence="2" type="ORF">IED13_18400</name>
</gene>
<keyword evidence="1" id="KW-1133">Transmembrane helix</keyword>
<sequence>MKLLPSLLLRPRLLVALAAGAGLTVLLPGDWRWATRLLIAWDVGTVLYLVLLASTMFTESVDEIRARAERQDEGAFAILIIACLAASASLVAIVLQLTGIGAVPAPDRGLHLALGGATILCSWTLLHAFFALHYASIYYRGGKTTPCLGFPGKGDPDYIDFLYFSYTIGCTSQTSDVGVTTREARAVVLLHSVLTFIFNTSILAMAINVGASLVSGGS</sequence>
<dbReference type="AlphaFoldDB" id="A0A927HZJ9"/>
<feature type="transmembrane region" description="Helical" evidence="1">
    <location>
        <begin position="38"/>
        <end position="57"/>
    </location>
</feature>
<comment type="caution">
    <text evidence="2">The sequence shown here is derived from an EMBL/GenBank/DDBJ whole genome shotgun (WGS) entry which is preliminary data.</text>
</comment>
<accession>A0A927HZJ9</accession>
<evidence type="ECO:0000256" key="1">
    <source>
        <dbReference type="SAM" id="Phobius"/>
    </source>
</evidence>
<dbReference type="Proteomes" id="UP000619295">
    <property type="component" value="Unassembled WGS sequence"/>
</dbReference>
<evidence type="ECO:0000313" key="3">
    <source>
        <dbReference type="Proteomes" id="UP000619295"/>
    </source>
</evidence>
<dbReference type="Pfam" id="PF07077">
    <property type="entry name" value="DUF1345"/>
    <property type="match status" value="1"/>
</dbReference>
<proteinExistence type="predicted"/>
<dbReference type="RefSeq" id="WP_112763841.1">
    <property type="nucleotide sequence ID" value="NZ_JACXWY010000012.1"/>
</dbReference>
<feature type="transmembrane region" description="Helical" evidence="1">
    <location>
        <begin position="78"/>
        <end position="100"/>
    </location>
</feature>
<evidence type="ECO:0000313" key="2">
    <source>
        <dbReference type="EMBL" id="MBD3847675.1"/>
    </source>
</evidence>
<keyword evidence="1" id="KW-0472">Membrane</keyword>
<name>A0A927HZJ9_9HYPH</name>